<dbReference type="Proteomes" id="UP000053236">
    <property type="component" value="Unassembled WGS sequence"/>
</dbReference>
<reference evidence="1" key="1">
    <citation type="submission" date="2013-11" db="EMBL/GenBank/DDBJ databases">
        <title>The Genome Sequence of Phytophthora parasitica CJ02B3.</title>
        <authorList>
            <consortium name="The Broad Institute Genomics Platform"/>
            <person name="Russ C."/>
            <person name="Tyler B."/>
            <person name="Panabieres F."/>
            <person name="Shan W."/>
            <person name="Tripathy S."/>
            <person name="Grunwald N."/>
            <person name="Machado M."/>
            <person name="Johnson C.S."/>
            <person name="Arredondo F."/>
            <person name="Hong C."/>
            <person name="Coffey M."/>
            <person name="Young S.K."/>
            <person name="Zeng Q."/>
            <person name="Gargeya S."/>
            <person name="Fitzgerald M."/>
            <person name="Abouelleil A."/>
            <person name="Alvarado L."/>
            <person name="Chapman S.B."/>
            <person name="Gainer-Dewar J."/>
            <person name="Goldberg J."/>
            <person name="Griggs A."/>
            <person name="Gujja S."/>
            <person name="Hansen M."/>
            <person name="Howarth C."/>
            <person name="Imamovic A."/>
            <person name="Ireland A."/>
            <person name="Larimer J."/>
            <person name="McCowan C."/>
            <person name="Murphy C."/>
            <person name="Pearson M."/>
            <person name="Poon T.W."/>
            <person name="Priest M."/>
            <person name="Roberts A."/>
            <person name="Saif S."/>
            <person name="Shea T."/>
            <person name="Sykes S."/>
            <person name="Wortman J."/>
            <person name="Nusbaum C."/>
            <person name="Birren B."/>
        </authorList>
    </citation>
    <scope>NUCLEOTIDE SEQUENCE [LARGE SCALE GENOMIC DNA]</scope>
    <source>
        <strain evidence="1">CJ02B3</strain>
    </source>
</reference>
<organism evidence="2">
    <name type="scientific">Phytophthora nicotianae</name>
    <name type="common">Potato buckeye rot agent</name>
    <name type="synonym">Phytophthora parasitica</name>
    <dbReference type="NCBI Taxonomy" id="4792"/>
    <lineage>
        <taxon>Eukaryota</taxon>
        <taxon>Sar</taxon>
        <taxon>Stramenopiles</taxon>
        <taxon>Oomycota</taxon>
        <taxon>Peronosporomycetes</taxon>
        <taxon>Peronosporales</taxon>
        <taxon>Peronosporaceae</taxon>
        <taxon>Phytophthora</taxon>
    </lineage>
</organism>
<evidence type="ECO:0000313" key="2">
    <source>
        <dbReference type="EMBL" id="ETL36484.1"/>
    </source>
</evidence>
<protein>
    <submittedName>
        <fullName evidence="2">Uncharacterized protein</fullName>
    </submittedName>
</protein>
<name>W2IQH4_PHYNI</name>
<gene>
    <name evidence="1" type="ORF">L915_11617</name>
    <name evidence="2" type="ORF">L916_11537</name>
</gene>
<dbReference type="EMBL" id="KI687077">
    <property type="protein sequence ID" value="ETK83105.1"/>
    <property type="molecule type" value="Genomic_DNA"/>
</dbReference>
<dbReference type="EMBL" id="KI673765">
    <property type="protein sequence ID" value="ETL36484.1"/>
    <property type="molecule type" value="Genomic_DNA"/>
</dbReference>
<reference evidence="2" key="2">
    <citation type="submission" date="2013-11" db="EMBL/GenBank/DDBJ databases">
        <title>The Genome Sequence of Phytophthora parasitica CJ05E6.</title>
        <authorList>
            <consortium name="The Broad Institute Genomics Platform"/>
            <person name="Russ C."/>
            <person name="Tyler B."/>
            <person name="Panabieres F."/>
            <person name="Shan W."/>
            <person name="Tripathy S."/>
            <person name="Grunwald N."/>
            <person name="Machado M."/>
            <person name="Johnson C.S."/>
            <person name="Arredondo F."/>
            <person name="Hong C."/>
            <person name="Coffey M."/>
            <person name="Young S.K."/>
            <person name="Zeng Q."/>
            <person name="Gargeya S."/>
            <person name="Fitzgerald M."/>
            <person name="Abouelleil A."/>
            <person name="Alvarado L."/>
            <person name="Chapman S.B."/>
            <person name="Gainer-Dewar J."/>
            <person name="Goldberg J."/>
            <person name="Griggs A."/>
            <person name="Gujja S."/>
            <person name="Hansen M."/>
            <person name="Howarth C."/>
            <person name="Imamovic A."/>
            <person name="Ireland A."/>
            <person name="Larimer J."/>
            <person name="McCowan C."/>
            <person name="Murphy C."/>
            <person name="Pearson M."/>
            <person name="Poon T.W."/>
            <person name="Priest M."/>
            <person name="Roberts A."/>
            <person name="Saif S."/>
            <person name="Shea T."/>
            <person name="Sykes S."/>
            <person name="Wortman J."/>
            <person name="Nusbaum C."/>
            <person name="Birren B."/>
        </authorList>
    </citation>
    <scope>NUCLEOTIDE SEQUENCE [LARGE SCALE GENOMIC DNA]</scope>
    <source>
        <strain evidence="2">CJ05E6</strain>
    </source>
</reference>
<sequence length="107" mass="12506">SLYIEVRQALEPRRIMSGETTNYYQELRERKRLRMAQTTSYEDFPFFEGSIHGRSEIVQLCQVCHHELKIQIDFRHVRSGHVPQGEPIVLGFKACISNPQGHQRGTH</sequence>
<accession>W2IQH4</accession>
<dbReference type="Proteomes" id="UP000053864">
    <property type="component" value="Unassembled WGS sequence"/>
</dbReference>
<evidence type="ECO:0000313" key="1">
    <source>
        <dbReference type="EMBL" id="ETK83105.1"/>
    </source>
</evidence>
<proteinExistence type="predicted"/>
<feature type="non-terminal residue" evidence="2">
    <location>
        <position position="1"/>
    </location>
</feature>
<dbReference type="AlphaFoldDB" id="W2IQH4"/>